<dbReference type="HOGENOM" id="CLU_052924_0_0_1"/>
<evidence type="ECO:0000313" key="2">
    <source>
        <dbReference type="Proteomes" id="UP000009168"/>
    </source>
</evidence>
<protein>
    <submittedName>
        <fullName evidence="1">Uncharacterized protein</fullName>
    </submittedName>
</protein>
<accession>I7M079</accession>
<evidence type="ECO:0000313" key="1">
    <source>
        <dbReference type="EMBL" id="EAR85639.1"/>
    </source>
</evidence>
<proteinExistence type="predicted"/>
<dbReference type="InParanoid" id="I7M079"/>
<dbReference type="EMBL" id="GG662536">
    <property type="protein sequence ID" value="EAR85639.1"/>
    <property type="molecule type" value="Genomic_DNA"/>
</dbReference>
<gene>
    <name evidence="1" type="ORF">TTHERM_00420470</name>
</gene>
<dbReference type="AlphaFoldDB" id="I7M079"/>
<sequence>MIRQELMLESDEKIATDIEEQSYCQSDLQNANQITESKNSLANDSNENLLHDNNIERNDGALRVIHNLRIKKTIAKLSKSQSKRFTKKQLMIVPYQPLFKEISQDHLITLYGCLEVETYYKDYEDPFHDNLILYVERMHSPIYVVKDFQLSVVDIVLNPLSSCGIVDFQFLIDRFIKMQNQDYLELAQELTVYQYIVKSYLLPQISIQKAKMIKSAKKKEDFAQLQEQFVKYFKQWIKDNLDPSAFYDYELYRTNYITGEIELFKSGFSFSLCSLLGIEINQIENLVYRGQNYYNEKTGDFRLKFFLLVMQALNNEIKETEPQPFILRTYDGIVINCKVVLQQVTFDDRPSWIEKYDLYGLIIRFDISVQQIKAILDIRTSQNNLDLEQNSVQAPFSVEYQMYSELFLEKFYPELFNSNIFENDKNNKQNRKPPVRKGIVIS</sequence>
<keyword evidence="2" id="KW-1185">Reference proteome</keyword>
<dbReference type="RefSeq" id="XP_001033302.1">
    <property type="nucleotide sequence ID" value="XM_001033302.3"/>
</dbReference>
<dbReference type="Proteomes" id="UP000009168">
    <property type="component" value="Unassembled WGS sequence"/>
</dbReference>
<dbReference type="GeneID" id="7831441"/>
<name>I7M079_TETTS</name>
<organism evidence="1 2">
    <name type="scientific">Tetrahymena thermophila (strain SB210)</name>
    <dbReference type="NCBI Taxonomy" id="312017"/>
    <lineage>
        <taxon>Eukaryota</taxon>
        <taxon>Sar</taxon>
        <taxon>Alveolata</taxon>
        <taxon>Ciliophora</taxon>
        <taxon>Intramacronucleata</taxon>
        <taxon>Oligohymenophorea</taxon>
        <taxon>Hymenostomatida</taxon>
        <taxon>Tetrahymenina</taxon>
        <taxon>Tetrahymenidae</taxon>
        <taxon>Tetrahymena</taxon>
    </lineage>
</organism>
<reference evidence="2" key="1">
    <citation type="journal article" date="2006" name="PLoS Biol.">
        <title>Macronuclear genome sequence of the ciliate Tetrahymena thermophila, a model eukaryote.</title>
        <authorList>
            <person name="Eisen J.A."/>
            <person name="Coyne R.S."/>
            <person name="Wu M."/>
            <person name="Wu D."/>
            <person name="Thiagarajan M."/>
            <person name="Wortman J.R."/>
            <person name="Badger J.H."/>
            <person name="Ren Q."/>
            <person name="Amedeo P."/>
            <person name="Jones K.M."/>
            <person name="Tallon L.J."/>
            <person name="Delcher A.L."/>
            <person name="Salzberg S.L."/>
            <person name="Silva J.C."/>
            <person name="Haas B.J."/>
            <person name="Majoros W.H."/>
            <person name="Farzad M."/>
            <person name="Carlton J.M."/>
            <person name="Smith R.K. Jr."/>
            <person name="Garg J."/>
            <person name="Pearlman R.E."/>
            <person name="Karrer K.M."/>
            <person name="Sun L."/>
            <person name="Manning G."/>
            <person name="Elde N.C."/>
            <person name="Turkewitz A.P."/>
            <person name="Asai D.J."/>
            <person name="Wilkes D.E."/>
            <person name="Wang Y."/>
            <person name="Cai H."/>
            <person name="Collins K."/>
            <person name="Stewart B.A."/>
            <person name="Lee S.R."/>
            <person name="Wilamowska K."/>
            <person name="Weinberg Z."/>
            <person name="Ruzzo W.L."/>
            <person name="Wloga D."/>
            <person name="Gaertig J."/>
            <person name="Frankel J."/>
            <person name="Tsao C.-C."/>
            <person name="Gorovsky M.A."/>
            <person name="Keeling P.J."/>
            <person name="Waller R.F."/>
            <person name="Patron N.J."/>
            <person name="Cherry J.M."/>
            <person name="Stover N.A."/>
            <person name="Krieger C.J."/>
            <person name="del Toro C."/>
            <person name="Ryder H.F."/>
            <person name="Williamson S.C."/>
            <person name="Barbeau R.A."/>
            <person name="Hamilton E.P."/>
            <person name="Orias E."/>
        </authorList>
    </citation>
    <scope>NUCLEOTIDE SEQUENCE [LARGE SCALE GENOMIC DNA]</scope>
    <source>
        <strain evidence="2">SB210</strain>
    </source>
</reference>
<dbReference type="KEGG" id="tet:TTHERM_00420470"/>